<evidence type="ECO:0000256" key="8">
    <source>
        <dbReference type="ARBA" id="ARBA00022692"/>
    </source>
</evidence>
<dbReference type="EC" id="2.4.1.80" evidence="5"/>
<keyword evidence="9 11" id="KW-1133">Transmembrane helix</keyword>
<dbReference type="PANTHER" id="PTHR12726">
    <property type="entry name" value="CERAMIDE GLUCOSYLTRANSFERASE"/>
    <property type="match status" value="1"/>
</dbReference>
<keyword evidence="8 11" id="KW-0812">Transmembrane</keyword>
<keyword evidence="7" id="KW-0808">Transferase</keyword>
<comment type="similarity">
    <text evidence="4">Belongs to the glycosyltransferase 2 family.</text>
</comment>
<sequence>MQLSLMFGPLGDTVKEDTITDMVQVMTEKVGLVQQMPYAATRRGFASHMEKVIYNQDIMLLDQIYFGTQHAKMYVCANVIGINCATGMSCLMRKPVIEEAGGLIKFTQYLAEDYFLAQEFINRGWHIKLSSQPALQHSGTYSITTLHNRLTRWCKLRTAMTPLTVFFEPISLCFPFGIIASWSISFLFNWTASVVFLVHALVWFLMDYVLINIIEGGTLPFSKFEFVVAWLFNELTYIGIIMRSHWNSTIVWRNRHFKLRWGGVVEELHVKQTV</sequence>
<comment type="pathway">
    <text evidence="3">Sphingolipid metabolism.</text>
</comment>
<evidence type="ECO:0000256" key="3">
    <source>
        <dbReference type="ARBA" id="ARBA00004991"/>
    </source>
</evidence>
<keyword evidence="10 11" id="KW-0472">Membrane</keyword>
<evidence type="ECO:0000313" key="12">
    <source>
        <dbReference type="EMBL" id="KAJ8306131.1"/>
    </source>
</evidence>
<comment type="pathway">
    <text evidence="2">Lipid metabolism; sphingolipid metabolism.</text>
</comment>
<reference evidence="12 13" key="1">
    <citation type="submission" date="2022-12" db="EMBL/GenBank/DDBJ databases">
        <title>Chromosome-level genome of Tegillarca granosa.</title>
        <authorList>
            <person name="Kim J."/>
        </authorList>
    </citation>
    <scope>NUCLEOTIDE SEQUENCE [LARGE SCALE GENOMIC DNA]</scope>
    <source>
        <strain evidence="12">Teg-2019</strain>
        <tissue evidence="12">Adductor muscle</tissue>
    </source>
</reference>
<keyword evidence="6" id="KW-0328">Glycosyltransferase</keyword>
<evidence type="ECO:0000313" key="13">
    <source>
        <dbReference type="Proteomes" id="UP001217089"/>
    </source>
</evidence>
<dbReference type="Pfam" id="PF13506">
    <property type="entry name" value="Glyco_transf_21"/>
    <property type="match status" value="1"/>
</dbReference>
<dbReference type="Proteomes" id="UP001217089">
    <property type="component" value="Unassembled WGS sequence"/>
</dbReference>
<evidence type="ECO:0000256" key="4">
    <source>
        <dbReference type="ARBA" id="ARBA00006739"/>
    </source>
</evidence>
<dbReference type="EMBL" id="JARBDR010000813">
    <property type="protein sequence ID" value="KAJ8306131.1"/>
    <property type="molecule type" value="Genomic_DNA"/>
</dbReference>
<evidence type="ECO:0000256" key="7">
    <source>
        <dbReference type="ARBA" id="ARBA00022679"/>
    </source>
</evidence>
<evidence type="ECO:0000256" key="11">
    <source>
        <dbReference type="SAM" id="Phobius"/>
    </source>
</evidence>
<gene>
    <name evidence="12" type="ORF">KUTeg_016676</name>
</gene>
<evidence type="ECO:0000256" key="6">
    <source>
        <dbReference type="ARBA" id="ARBA00022676"/>
    </source>
</evidence>
<evidence type="ECO:0000256" key="9">
    <source>
        <dbReference type="ARBA" id="ARBA00022989"/>
    </source>
</evidence>
<dbReference type="SUPFAM" id="SSF53448">
    <property type="entry name" value="Nucleotide-diphospho-sugar transferases"/>
    <property type="match status" value="1"/>
</dbReference>
<evidence type="ECO:0000256" key="1">
    <source>
        <dbReference type="ARBA" id="ARBA00004141"/>
    </source>
</evidence>
<feature type="transmembrane region" description="Helical" evidence="11">
    <location>
        <begin position="165"/>
        <end position="188"/>
    </location>
</feature>
<evidence type="ECO:0000256" key="5">
    <source>
        <dbReference type="ARBA" id="ARBA00012699"/>
    </source>
</evidence>
<comment type="subcellular location">
    <subcellularLocation>
        <location evidence="1">Membrane</location>
        <topology evidence="1">Multi-pass membrane protein</topology>
    </subcellularLocation>
</comment>
<accession>A0ABQ9EQF2</accession>
<organism evidence="12 13">
    <name type="scientific">Tegillarca granosa</name>
    <name type="common">Malaysian cockle</name>
    <name type="synonym">Anadara granosa</name>
    <dbReference type="NCBI Taxonomy" id="220873"/>
    <lineage>
        <taxon>Eukaryota</taxon>
        <taxon>Metazoa</taxon>
        <taxon>Spiralia</taxon>
        <taxon>Lophotrochozoa</taxon>
        <taxon>Mollusca</taxon>
        <taxon>Bivalvia</taxon>
        <taxon>Autobranchia</taxon>
        <taxon>Pteriomorphia</taxon>
        <taxon>Arcoida</taxon>
        <taxon>Arcoidea</taxon>
        <taxon>Arcidae</taxon>
        <taxon>Tegillarca</taxon>
    </lineage>
</organism>
<dbReference type="InterPro" id="IPR025993">
    <property type="entry name" value="Ceramide_glucosylTrfase"/>
</dbReference>
<keyword evidence="13" id="KW-1185">Reference proteome</keyword>
<comment type="caution">
    <text evidence="12">The sequence shown here is derived from an EMBL/GenBank/DDBJ whole genome shotgun (WGS) entry which is preliminary data.</text>
</comment>
<dbReference type="PANTHER" id="PTHR12726:SF0">
    <property type="entry name" value="CERAMIDE GLUCOSYLTRANSFERASE"/>
    <property type="match status" value="1"/>
</dbReference>
<evidence type="ECO:0000256" key="2">
    <source>
        <dbReference type="ARBA" id="ARBA00004760"/>
    </source>
</evidence>
<evidence type="ECO:0000256" key="10">
    <source>
        <dbReference type="ARBA" id="ARBA00023136"/>
    </source>
</evidence>
<feature type="transmembrane region" description="Helical" evidence="11">
    <location>
        <begin position="226"/>
        <end position="246"/>
    </location>
</feature>
<protein>
    <recommendedName>
        <fullName evidence="5">ceramide glucosyltransferase</fullName>
        <ecNumber evidence="5">2.4.1.80</ecNumber>
    </recommendedName>
</protein>
<name>A0ABQ9EQF2_TEGGR</name>
<dbReference type="InterPro" id="IPR029044">
    <property type="entry name" value="Nucleotide-diphossugar_trans"/>
</dbReference>
<feature type="transmembrane region" description="Helical" evidence="11">
    <location>
        <begin position="194"/>
        <end position="214"/>
    </location>
</feature>
<proteinExistence type="inferred from homology"/>